<gene>
    <name evidence="4" type="ORF">KP509_24G077100</name>
</gene>
<name>A0A8T2RVY5_CERRI</name>
<dbReference type="InterPro" id="IPR008930">
    <property type="entry name" value="Terpenoid_cyclase/PrenylTrfase"/>
</dbReference>
<feature type="domain" description="Squalene cyclase C-terminal" evidence="3">
    <location>
        <begin position="59"/>
        <end position="162"/>
    </location>
</feature>
<dbReference type="EMBL" id="CM035429">
    <property type="protein sequence ID" value="KAH7300739.1"/>
    <property type="molecule type" value="Genomic_DNA"/>
</dbReference>
<protein>
    <recommendedName>
        <fullName evidence="3">Squalene cyclase C-terminal domain-containing protein</fullName>
    </recommendedName>
</protein>
<dbReference type="AlphaFoldDB" id="A0A8T2RVY5"/>
<evidence type="ECO:0000256" key="2">
    <source>
        <dbReference type="ARBA" id="ARBA00022737"/>
    </source>
</evidence>
<dbReference type="PANTHER" id="PTHR11764:SF20">
    <property type="entry name" value="LANOSTEROL SYNTHASE"/>
    <property type="match status" value="1"/>
</dbReference>
<dbReference type="GO" id="GO:0016866">
    <property type="term" value="F:intramolecular transferase activity"/>
    <property type="evidence" value="ECO:0007669"/>
    <property type="project" value="InterPro"/>
</dbReference>
<accession>A0A8T2RVY5</accession>
<evidence type="ECO:0000313" key="5">
    <source>
        <dbReference type="Proteomes" id="UP000825935"/>
    </source>
</evidence>
<keyword evidence="2" id="KW-0677">Repeat</keyword>
<evidence type="ECO:0000313" key="4">
    <source>
        <dbReference type="EMBL" id="KAH7300739.1"/>
    </source>
</evidence>
<dbReference type="Proteomes" id="UP000825935">
    <property type="component" value="Chromosome 24"/>
</dbReference>
<sequence length="177" mass="19929">MESQLHIRDSRRAYCASLDISKGIIRCPNQKSAKWLVQMQNKPGRMVRDRKTRKGGACAQDGGWGETCSSYIDPKLRGWCQASTASQTAWALQGLLAAGDALGEYEEDAIHLGVKFLLSTQRGDGSWHEAYFTGTGFAGHIYLRYHMYAQHFSLSALSPYRRHVQNGKIRKSSWLKM</sequence>
<dbReference type="GO" id="GO:0005811">
    <property type="term" value="C:lipid droplet"/>
    <property type="evidence" value="ECO:0007669"/>
    <property type="project" value="InterPro"/>
</dbReference>
<dbReference type="InterPro" id="IPR018333">
    <property type="entry name" value="Squalene_cyclase"/>
</dbReference>
<evidence type="ECO:0000259" key="3">
    <source>
        <dbReference type="Pfam" id="PF13243"/>
    </source>
</evidence>
<dbReference type="Gene3D" id="1.50.10.20">
    <property type="match status" value="1"/>
</dbReference>
<evidence type="ECO:0000256" key="1">
    <source>
        <dbReference type="ARBA" id="ARBA00009755"/>
    </source>
</evidence>
<keyword evidence="5" id="KW-1185">Reference proteome</keyword>
<comment type="similarity">
    <text evidence="1">Belongs to the terpene cyclase/mutase family.</text>
</comment>
<dbReference type="SUPFAM" id="SSF48239">
    <property type="entry name" value="Terpenoid cyclases/Protein prenyltransferases"/>
    <property type="match status" value="1"/>
</dbReference>
<organism evidence="4 5">
    <name type="scientific">Ceratopteris richardii</name>
    <name type="common">Triangle waterfern</name>
    <dbReference type="NCBI Taxonomy" id="49495"/>
    <lineage>
        <taxon>Eukaryota</taxon>
        <taxon>Viridiplantae</taxon>
        <taxon>Streptophyta</taxon>
        <taxon>Embryophyta</taxon>
        <taxon>Tracheophyta</taxon>
        <taxon>Polypodiopsida</taxon>
        <taxon>Polypodiidae</taxon>
        <taxon>Polypodiales</taxon>
        <taxon>Pteridineae</taxon>
        <taxon>Pteridaceae</taxon>
        <taxon>Parkerioideae</taxon>
        <taxon>Ceratopteris</taxon>
    </lineage>
</organism>
<proteinExistence type="inferred from homology"/>
<dbReference type="GO" id="GO:0016104">
    <property type="term" value="P:triterpenoid biosynthetic process"/>
    <property type="evidence" value="ECO:0007669"/>
    <property type="project" value="InterPro"/>
</dbReference>
<dbReference type="InterPro" id="IPR032696">
    <property type="entry name" value="SQ_cyclase_C"/>
</dbReference>
<dbReference type="Pfam" id="PF13243">
    <property type="entry name" value="SQHop_cyclase_C"/>
    <property type="match status" value="1"/>
</dbReference>
<comment type="caution">
    <text evidence="4">The sequence shown here is derived from an EMBL/GenBank/DDBJ whole genome shotgun (WGS) entry which is preliminary data.</text>
</comment>
<dbReference type="OrthoDB" id="21502at2759"/>
<reference evidence="4" key="1">
    <citation type="submission" date="2021-08" db="EMBL/GenBank/DDBJ databases">
        <title>WGS assembly of Ceratopteris richardii.</title>
        <authorList>
            <person name="Marchant D.B."/>
            <person name="Chen G."/>
            <person name="Jenkins J."/>
            <person name="Shu S."/>
            <person name="Leebens-Mack J."/>
            <person name="Grimwood J."/>
            <person name="Schmutz J."/>
            <person name="Soltis P."/>
            <person name="Soltis D."/>
            <person name="Chen Z.-H."/>
        </authorList>
    </citation>
    <scope>NUCLEOTIDE SEQUENCE</scope>
    <source>
        <strain evidence="4">Whitten #5841</strain>
        <tissue evidence="4">Leaf</tissue>
    </source>
</reference>
<dbReference type="PANTHER" id="PTHR11764">
    <property type="entry name" value="TERPENE CYCLASE/MUTASE FAMILY MEMBER"/>
    <property type="match status" value="1"/>
</dbReference>